<organism evidence="2 3">
    <name type="scientific">Halosimplex aquaticum</name>
    <dbReference type="NCBI Taxonomy" id="3026162"/>
    <lineage>
        <taxon>Archaea</taxon>
        <taxon>Methanobacteriati</taxon>
        <taxon>Methanobacteriota</taxon>
        <taxon>Stenosarchaea group</taxon>
        <taxon>Halobacteria</taxon>
        <taxon>Halobacteriales</taxon>
        <taxon>Haloarculaceae</taxon>
        <taxon>Halosimplex</taxon>
    </lineage>
</organism>
<accession>A0ABD5Y8Q7</accession>
<keyword evidence="1" id="KW-0472">Membrane</keyword>
<name>A0ABD5Y8Q7_9EURY</name>
<keyword evidence="1" id="KW-1133">Transmembrane helix</keyword>
<evidence type="ECO:0000313" key="2">
    <source>
        <dbReference type="EMBL" id="MFC7142076.1"/>
    </source>
</evidence>
<feature type="transmembrane region" description="Helical" evidence="1">
    <location>
        <begin position="7"/>
        <end position="25"/>
    </location>
</feature>
<dbReference type="EMBL" id="JBHTAS010000001">
    <property type="protein sequence ID" value="MFC7142076.1"/>
    <property type="molecule type" value="Genomic_DNA"/>
</dbReference>
<gene>
    <name evidence="2" type="ORF">ACFQMA_19850</name>
</gene>
<reference evidence="2 3" key="1">
    <citation type="journal article" date="2019" name="Int. J. Syst. Evol. Microbiol.">
        <title>The Global Catalogue of Microorganisms (GCM) 10K type strain sequencing project: providing services to taxonomists for standard genome sequencing and annotation.</title>
        <authorList>
            <consortium name="The Broad Institute Genomics Platform"/>
            <consortium name="The Broad Institute Genome Sequencing Center for Infectious Disease"/>
            <person name="Wu L."/>
            <person name="Ma J."/>
        </authorList>
    </citation>
    <scope>NUCLEOTIDE SEQUENCE [LARGE SCALE GENOMIC DNA]</scope>
    <source>
        <strain evidence="2 3">XZYJT29</strain>
    </source>
</reference>
<dbReference type="Proteomes" id="UP001596432">
    <property type="component" value="Unassembled WGS sequence"/>
</dbReference>
<sequence length="57" mass="6110">MVSRHTGETALLVAIGIIGFVAAQSLETPEVFAGLFLVAFAVVAPTIRGEQRRRRDA</sequence>
<dbReference type="RefSeq" id="WP_274323150.1">
    <property type="nucleotide sequence ID" value="NZ_CP118158.1"/>
</dbReference>
<proteinExistence type="predicted"/>
<comment type="caution">
    <text evidence="2">The sequence shown here is derived from an EMBL/GenBank/DDBJ whole genome shotgun (WGS) entry which is preliminary data.</text>
</comment>
<feature type="transmembrane region" description="Helical" evidence="1">
    <location>
        <begin position="31"/>
        <end position="47"/>
    </location>
</feature>
<dbReference type="AlphaFoldDB" id="A0ABD5Y8Q7"/>
<evidence type="ECO:0000313" key="3">
    <source>
        <dbReference type="Proteomes" id="UP001596432"/>
    </source>
</evidence>
<protein>
    <submittedName>
        <fullName evidence="2">Uncharacterized protein</fullName>
    </submittedName>
</protein>
<keyword evidence="1" id="KW-0812">Transmembrane</keyword>
<keyword evidence="3" id="KW-1185">Reference proteome</keyword>
<dbReference type="GeneID" id="78822410"/>
<evidence type="ECO:0000256" key="1">
    <source>
        <dbReference type="SAM" id="Phobius"/>
    </source>
</evidence>